<keyword evidence="3" id="KW-0862">Zinc</keyword>
<dbReference type="AlphaFoldDB" id="A0A8H7A3I4"/>
<dbReference type="SUPFAM" id="SSF54928">
    <property type="entry name" value="RNA-binding domain, RBD"/>
    <property type="match status" value="1"/>
</dbReference>
<evidence type="ECO:0000313" key="9">
    <source>
        <dbReference type="Proteomes" id="UP000623687"/>
    </source>
</evidence>
<feature type="compositionally biased region" description="Basic and acidic residues" evidence="5">
    <location>
        <begin position="283"/>
        <end position="302"/>
    </location>
</feature>
<dbReference type="InterPro" id="IPR000504">
    <property type="entry name" value="RRM_dom"/>
</dbReference>
<dbReference type="SUPFAM" id="SSF57756">
    <property type="entry name" value="Retrovirus zinc finger-like domains"/>
    <property type="match status" value="1"/>
</dbReference>
<feature type="compositionally biased region" description="Basic and acidic residues" evidence="5">
    <location>
        <begin position="365"/>
        <end position="384"/>
    </location>
</feature>
<dbReference type="GO" id="GO:0008270">
    <property type="term" value="F:zinc ion binding"/>
    <property type="evidence" value="ECO:0007669"/>
    <property type="project" value="UniProtKB-KW"/>
</dbReference>
<gene>
    <name evidence="8" type="ORF">PC9H_004068</name>
</gene>
<feature type="region of interest" description="Disordered" evidence="5">
    <location>
        <begin position="196"/>
        <end position="399"/>
    </location>
</feature>
<dbReference type="InterPro" id="IPR036875">
    <property type="entry name" value="Znf_CCHC_sf"/>
</dbReference>
<protein>
    <recommendedName>
        <fullName evidence="10">RNA-binding domain-containing protein</fullName>
    </recommendedName>
</protein>
<keyword evidence="3" id="KW-0863">Zinc-finger</keyword>
<dbReference type="InterPro" id="IPR012677">
    <property type="entry name" value="Nucleotide-bd_a/b_plait_sf"/>
</dbReference>
<feature type="compositionally biased region" description="Basic and acidic residues" evidence="5">
    <location>
        <begin position="202"/>
        <end position="212"/>
    </location>
</feature>
<evidence type="ECO:0000259" key="7">
    <source>
        <dbReference type="PROSITE" id="PS50158"/>
    </source>
</evidence>
<accession>A0A8H7A3I4</accession>
<proteinExistence type="predicted"/>
<dbReference type="GO" id="GO:0005654">
    <property type="term" value="C:nucleoplasm"/>
    <property type="evidence" value="ECO:0007669"/>
    <property type="project" value="TreeGrafter"/>
</dbReference>
<dbReference type="GO" id="GO:0000398">
    <property type="term" value="P:mRNA splicing, via spliceosome"/>
    <property type="evidence" value="ECO:0007669"/>
    <property type="project" value="TreeGrafter"/>
</dbReference>
<evidence type="ECO:0000256" key="2">
    <source>
        <dbReference type="ARBA" id="ARBA00022884"/>
    </source>
</evidence>
<keyword evidence="2 4" id="KW-0694">RNA-binding</keyword>
<dbReference type="GO" id="GO:0061574">
    <property type="term" value="C:ASAP complex"/>
    <property type="evidence" value="ECO:0007669"/>
    <property type="project" value="TreeGrafter"/>
</dbReference>
<evidence type="ECO:0000256" key="4">
    <source>
        <dbReference type="PROSITE-ProRule" id="PRU00176"/>
    </source>
</evidence>
<dbReference type="InterPro" id="IPR035979">
    <property type="entry name" value="RBD_domain_sf"/>
</dbReference>
<feature type="compositionally biased region" description="Polar residues" evidence="5">
    <location>
        <begin position="54"/>
        <end position="66"/>
    </location>
</feature>
<dbReference type="PROSITE" id="PS50158">
    <property type="entry name" value="ZF_CCHC"/>
    <property type="match status" value="1"/>
</dbReference>
<dbReference type="RefSeq" id="XP_036635130.1">
    <property type="nucleotide sequence ID" value="XM_036773657.1"/>
</dbReference>
<dbReference type="PANTHER" id="PTHR15481:SF0">
    <property type="entry name" value="LD23870P-RELATED"/>
    <property type="match status" value="1"/>
</dbReference>
<dbReference type="Gene3D" id="3.30.70.330">
    <property type="match status" value="1"/>
</dbReference>
<organism evidence="8 9">
    <name type="scientific">Pleurotus ostreatus</name>
    <name type="common">Oyster mushroom</name>
    <name type="synonym">White-rot fungus</name>
    <dbReference type="NCBI Taxonomy" id="5322"/>
    <lineage>
        <taxon>Eukaryota</taxon>
        <taxon>Fungi</taxon>
        <taxon>Dikarya</taxon>
        <taxon>Basidiomycota</taxon>
        <taxon>Agaricomycotina</taxon>
        <taxon>Agaricomycetes</taxon>
        <taxon>Agaricomycetidae</taxon>
        <taxon>Agaricales</taxon>
        <taxon>Pleurotineae</taxon>
        <taxon>Pleurotaceae</taxon>
        <taxon>Pleurotus</taxon>
    </lineage>
</organism>
<keyword evidence="9" id="KW-1185">Reference proteome</keyword>
<dbReference type="EMBL" id="JACETU010000002">
    <property type="protein sequence ID" value="KAF7437231.1"/>
    <property type="molecule type" value="Genomic_DNA"/>
</dbReference>
<keyword evidence="3" id="KW-0479">Metal-binding</keyword>
<feature type="compositionally biased region" description="Basic and acidic residues" evidence="5">
    <location>
        <begin position="260"/>
        <end position="274"/>
    </location>
</feature>
<dbReference type="GO" id="GO:0005737">
    <property type="term" value="C:cytoplasm"/>
    <property type="evidence" value="ECO:0007669"/>
    <property type="project" value="TreeGrafter"/>
</dbReference>
<name>A0A8H7A3I4_PLEOS</name>
<dbReference type="PROSITE" id="PS50102">
    <property type="entry name" value="RRM"/>
    <property type="match status" value="1"/>
</dbReference>
<sequence length="489" mass="54325">MAASPTLAIRAPGSPPSIKQEPLTVDATPNFKISADSALNGSSADARAADNERPPTTASPSPTVQEPESKESNARGGSVADSSGAGKGDSFRDRQAKPNKVYIGGLPTNTRIEDLRSCFGKIGTIVQIELKIGYGFVEFDSTEAAEESVAKYNEGYFMGNKIRVEISHGGRATRSTAEAGTCFRCGDNGHWARECPNAPPPDARESHSRRSEPPLIDRIQRDYPPPRDHPSYRDDYGPSGRLPPPPRDSRYYDYPPPPSRDYRRPVSPARDYRDYPPPPPSSRGRDYDDYRRAPPVHDRDRYPPPPPSDYRGSRYPPPPDSYRGYAAPPASYPYDRYERRSVDRYVGPPAPPLTPVGRPRTPPRHARDDYDRPPPPRDYPEYRGRPITPPPPRYPPDYARTGSVEVSTRYRYDGANSSLMIGSDALVVDAARRVPLLVERTNLRIQLALLGIHMLPAMGLLRALARETTHLLEAAKLIIDDLDLLDLIR</sequence>
<feature type="region of interest" description="Disordered" evidence="5">
    <location>
        <begin position="1"/>
        <end position="105"/>
    </location>
</feature>
<feature type="compositionally biased region" description="Basic and acidic residues" evidence="5">
    <location>
        <begin position="218"/>
        <end position="236"/>
    </location>
</feature>
<dbReference type="Gene3D" id="4.10.60.10">
    <property type="entry name" value="Zinc finger, CCHC-type"/>
    <property type="match status" value="1"/>
</dbReference>
<dbReference type="InterPro" id="IPR001878">
    <property type="entry name" value="Znf_CCHC"/>
</dbReference>
<dbReference type="GO" id="GO:0003723">
    <property type="term" value="F:RNA binding"/>
    <property type="evidence" value="ECO:0007669"/>
    <property type="project" value="UniProtKB-UniRule"/>
</dbReference>
<reference evidence="8" key="1">
    <citation type="submission" date="2019-07" db="EMBL/GenBank/DDBJ databases">
        <authorList>
            <person name="Palmer J.M."/>
        </authorList>
    </citation>
    <scope>NUCLEOTIDE SEQUENCE</scope>
    <source>
        <strain evidence="8">PC9</strain>
    </source>
</reference>
<feature type="domain" description="CCHC-type" evidence="7">
    <location>
        <begin position="182"/>
        <end position="197"/>
    </location>
</feature>
<dbReference type="OrthoDB" id="1099063at2759"/>
<dbReference type="Proteomes" id="UP000623687">
    <property type="component" value="Unassembled WGS sequence"/>
</dbReference>
<dbReference type="GeneID" id="59373886"/>
<evidence type="ECO:0000256" key="1">
    <source>
        <dbReference type="ARBA" id="ARBA00022664"/>
    </source>
</evidence>
<dbReference type="SMART" id="SM00360">
    <property type="entry name" value="RRM"/>
    <property type="match status" value="1"/>
</dbReference>
<dbReference type="CDD" id="cd00590">
    <property type="entry name" value="RRM_SF"/>
    <property type="match status" value="1"/>
</dbReference>
<keyword evidence="1" id="KW-0507">mRNA processing</keyword>
<evidence type="ECO:0000313" key="8">
    <source>
        <dbReference type="EMBL" id="KAF7437231.1"/>
    </source>
</evidence>
<dbReference type="Pfam" id="PF00098">
    <property type="entry name" value="zf-CCHC"/>
    <property type="match status" value="1"/>
</dbReference>
<evidence type="ECO:0000256" key="3">
    <source>
        <dbReference type="PROSITE-ProRule" id="PRU00047"/>
    </source>
</evidence>
<evidence type="ECO:0008006" key="10">
    <source>
        <dbReference type="Google" id="ProtNLM"/>
    </source>
</evidence>
<dbReference type="PANTHER" id="PTHR15481">
    <property type="entry name" value="RIBONUCLEIC ACID BINDING PROTEIN S1"/>
    <property type="match status" value="1"/>
</dbReference>
<evidence type="ECO:0000256" key="5">
    <source>
        <dbReference type="SAM" id="MobiDB-lite"/>
    </source>
</evidence>
<evidence type="ECO:0000259" key="6">
    <source>
        <dbReference type="PROSITE" id="PS50102"/>
    </source>
</evidence>
<comment type="caution">
    <text evidence="8">The sequence shown here is derived from an EMBL/GenBank/DDBJ whole genome shotgun (WGS) entry which is preliminary data.</text>
</comment>
<dbReference type="Pfam" id="PF00076">
    <property type="entry name" value="RRM_1"/>
    <property type="match status" value="1"/>
</dbReference>
<dbReference type="SMART" id="SM00343">
    <property type="entry name" value="ZnF_C2HC"/>
    <property type="match status" value="1"/>
</dbReference>
<feature type="domain" description="RRM" evidence="6">
    <location>
        <begin position="99"/>
        <end position="169"/>
    </location>
</feature>
<dbReference type="VEuPathDB" id="FungiDB:PC9H_004068"/>